<organism evidence="1">
    <name type="scientific">Anguilla anguilla</name>
    <name type="common">European freshwater eel</name>
    <name type="synonym">Muraena anguilla</name>
    <dbReference type="NCBI Taxonomy" id="7936"/>
    <lineage>
        <taxon>Eukaryota</taxon>
        <taxon>Metazoa</taxon>
        <taxon>Chordata</taxon>
        <taxon>Craniata</taxon>
        <taxon>Vertebrata</taxon>
        <taxon>Euteleostomi</taxon>
        <taxon>Actinopterygii</taxon>
        <taxon>Neopterygii</taxon>
        <taxon>Teleostei</taxon>
        <taxon>Anguilliformes</taxon>
        <taxon>Anguillidae</taxon>
        <taxon>Anguilla</taxon>
    </lineage>
</organism>
<reference evidence="1" key="2">
    <citation type="journal article" date="2015" name="Fish Shellfish Immunol.">
        <title>Early steps in the European eel (Anguilla anguilla)-Vibrio vulnificus interaction in the gills: Role of the RtxA13 toxin.</title>
        <authorList>
            <person name="Callol A."/>
            <person name="Pajuelo D."/>
            <person name="Ebbesson L."/>
            <person name="Teles M."/>
            <person name="MacKenzie S."/>
            <person name="Amaro C."/>
        </authorList>
    </citation>
    <scope>NUCLEOTIDE SEQUENCE</scope>
</reference>
<sequence>MLRSSAGNKWLASYSISGART</sequence>
<protein>
    <submittedName>
        <fullName evidence="1">Uncharacterized protein</fullName>
    </submittedName>
</protein>
<evidence type="ECO:0000313" key="1">
    <source>
        <dbReference type="EMBL" id="JAH53693.1"/>
    </source>
</evidence>
<reference evidence="1" key="1">
    <citation type="submission" date="2014-11" db="EMBL/GenBank/DDBJ databases">
        <authorList>
            <person name="Amaro Gonzalez C."/>
        </authorList>
    </citation>
    <scope>NUCLEOTIDE SEQUENCE</scope>
</reference>
<proteinExistence type="predicted"/>
<dbReference type="EMBL" id="GBXM01054884">
    <property type="protein sequence ID" value="JAH53693.1"/>
    <property type="molecule type" value="Transcribed_RNA"/>
</dbReference>
<accession>A0A0E9TLR2</accession>
<dbReference type="AlphaFoldDB" id="A0A0E9TLR2"/>
<name>A0A0E9TLR2_ANGAN</name>